<proteinExistence type="predicted"/>
<dbReference type="EMBL" id="CP003333">
    <property type="protein sequence ID" value="AFL68363.1"/>
    <property type="molecule type" value="Genomic_DNA"/>
</dbReference>
<keyword evidence="3" id="KW-1185">Reference proteome</keyword>
<evidence type="ECO:0000313" key="2">
    <source>
        <dbReference type="EMBL" id="AFL68363.1"/>
    </source>
</evidence>
<dbReference type="KEGG" id="sba:Sulba_1066"/>
<keyword evidence="1" id="KW-0472">Membrane</keyword>
<dbReference type="eggNOG" id="ENOG502Z940">
    <property type="taxonomic scope" value="Bacteria"/>
</dbReference>
<dbReference type="HOGENOM" id="CLU_035594_1_0_7"/>
<dbReference type="STRING" id="760154.Sulba_1066"/>
<keyword evidence="1" id="KW-1133">Transmembrane helix</keyword>
<reference evidence="2 3" key="1">
    <citation type="submission" date="2012-06" db="EMBL/GenBank/DDBJ databases">
        <title>Complete sequence of Sulfurospirillum barnesii SES-3.</title>
        <authorList>
            <consortium name="US DOE Joint Genome Institute"/>
            <person name="Lucas S."/>
            <person name="Han J."/>
            <person name="Lapidus A."/>
            <person name="Cheng J.-F."/>
            <person name="Goodwin L."/>
            <person name="Pitluck S."/>
            <person name="Peters L."/>
            <person name="Ovchinnikova G."/>
            <person name="Lu M."/>
            <person name="Detter J.C."/>
            <person name="Han C."/>
            <person name="Tapia R."/>
            <person name="Land M."/>
            <person name="Hauser L."/>
            <person name="Kyrpides N."/>
            <person name="Ivanova N."/>
            <person name="Pagani I."/>
            <person name="Stolz J."/>
            <person name="Arkin A."/>
            <person name="Dehal P."/>
            <person name="Oremland R."/>
            <person name="Saltikov C."/>
            <person name="Basu P."/>
            <person name="Hollibaugh J."/>
            <person name="Newman D."/>
            <person name="Stolyar S."/>
            <person name="Hazen T."/>
            <person name="Woyke T."/>
        </authorList>
    </citation>
    <scope>NUCLEOTIDE SEQUENCE [LARGE SCALE GENOMIC DNA]</scope>
    <source>
        <strain evidence="3">ATCC 700032 / DSM 10660 / SES-3</strain>
    </source>
</reference>
<dbReference type="Proteomes" id="UP000006176">
    <property type="component" value="Chromosome"/>
</dbReference>
<keyword evidence="1" id="KW-0812">Transmembrane</keyword>
<dbReference type="RefSeq" id="WP_014769242.1">
    <property type="nucleotide sequence ID" value="NC_018002.1"/>
</dbReference>
<organism evidence="2 3">
    <name type="scientific">Sulfurospirillum barnesii (strain ATCC 700032 / DSM 10660 / SES-3)</name>
    <dbReference type="NCBI Taxonomy" id="760154"/>
    <lineage>
        <taxon>Bacteria</taxon>
        <taxon>Pseudomonadati</taxon>
        <taxon>Campylobacterota</taxon>
        <taxon>Epsilonproteobacteria</taxon>
        <taxon>Campylobacterales</taxon>
        <taxon>Sulfurospirillaceae</taxon>
        <taxon>Sulfurospirillum</taxon>
    </lineage>
</organism>
<protein>
    <submittedName>
        <fullName evidence="2">L-lactate permease</fullName>
    </submittedName>
</protein>
<accession>I3XWN9</accession>
<feature type="transmembrane region" description="Helical" evidence="1">
    <location>
        <begin position="449"/>
        <end position="466"/>
    </location>
</feature>
<feature type="transmembrane region" description="Helical" evidence="1">
    <location>
        <begin position="478"/>
        <end position="503"/>
    </location>
</feature>
<evidence type="ECO:0000256" key="1">
    <source>
        <dbReference type="SAM" id="Phobius"/>
    </source>
</evidence>
<dbReference type="AlphaFoldDB" id="I3XWN9"/>
<sequence>MNSIEQYKKRKNILKDKNSVSLKPVNFDIVNQLVSSKVDLNLIKEITKTMEDHYHFEDNFAVTQEEAKEFLEQFKKDFNQARFDKLIIDCKKDVIHSIVTPFGLGKIVAAYDKAGGNVDTVYNVRNGIYATVAEEEVYKNRGEYNSNEYHKDSSYIKTNAQYSDHRKKGEAKDYMTGAQLDQHQSHDLDHIKSANEIHDDAGRVLAEIKGTELANTETNLKPTTAKNNRSKKADPMEVFLAKKNEKLKKIKELESKDNLSPQEKKELENIKTLAKIDDEKAREADKKAREEIDKKINGDYYGSKKFIGNTAITGLNEGSKMGMQQAIGLVMTEFFTALFDEILDIYKNGFSAGFDDDKFLTILKKRLKTIAKKIKAKWKDVAIAFKDGFISGFISNLVTTVTNMFVTTAKRVIRIIREGIYSLFKAIKLLIFPPENMTYEEAMHEAKKIIASGLIVTLGVIAEEYIEKFLASTGALAPFSSTLTAIFVGAITGLAITMTVYYLDKRKNDKDAIKALMTQVENSIANGEALLAKLNLGYA</sequence>
<name>I3XWN9_SULBS</name>
<gene>
    <name evidence="2" type="ordered locus">Sulba_1066</name>
</gene>
<evidence type="ECO:0000313" key="3">
    <source>
        <dbReference type="Proteomes" id="UP000006176"/>
    </source>
</evidence>
<dbReference type="PATRIC" id="fig|760154.4.peg.1070"/>